<dbReference type="RefSeq" id="YP_068103.1">
    <property type="nucleotide sequence ID" value="NC_006150.1"/>
</dbReference>
<accession>Q7TFX1</accession>
<keyword evidence="2" id="KW-1185">Reference proteome</keyword>
<dbReference type="GeneID" id="2952658"/>
<evidence type="ECO:0000313" key="2">
    <source>
        <dbReference type="Proteomes" id="UP000161430"/>
    </source>
</evidence>
<reference evidence="1 2" key="1">
    <citation type="journal article" date="2003" name="J. Virol.">
        <title>Complete sequence and genomic analysis of rhesus cytomegalovirus.</title>
        <authorList>
            <person name="Hansen S.G."/>
            <person name="Strelow L.I."/>
            <person name="Franchi D.C."/>
            <person name="Anders D.G."/>
            <person name="Wong S.W."/>
        </authorList>
    </citation>
    <scope>NUCLEOTIDE SEQUENCE [LARGE SCALE GENOMIC DNA]</scope>
    <source>
        <strain evidence="1">68-1</strain>
    </source>
</reference>
<dbReference type="Proteomes" id="UP000161430">
    <property type="component" value="Segment"/>
</dbReference>
<proteinExistence type="predicted"/>
<protein>
    <submittedName>
        <fullName evidence="1">Rh09</fullName>
    </submittedName>
</protein>
<evidence type="ECO:0000313" key="1">
    <source>
        <dbReference type="EMBL" id="AAP50537.1"/>
    </source>
</evidence>
<organism evidence="1 2">
    <name type="scientific">Rhesus cytomegalovirus (strain 68-1)</name>
    <name type="common">RhCMV</name>
    <dbReference type="NCBI Taxonomy" id="47929"/>
    <lineage>
        <taxon>Viruses</taxon>
        <taxon>Duplodnaviria</taxon>
        <taxon>Heunggongvirae</taxon>
        <taxon>Peploviricota</taxon>
        <taxon>Herviviricetes</taxon>
        <taxon>Herpesvirales</taxon>
        <taxon>Orthoherpesviridae</taxon>
        <taxon>Betaherpesvirinae</taxon>
        <taxon>Cytomegalovirus</taxon>
        <taxon>Cytomegalovirus macacinebeta3</taxon>
    </lineage>
</organism>
<dbReference type="EMBL" id="AY186194">
    <property type="protein sequence ID" value="AAP50537.1"/>
    <property type="molecule type" value="Genomic_DNA"/>
</dbReference>
<name>Q7TFX1_RHCM6</name>
<organismHost>
    <name type="scientific">Macaca mulatta</name>
    <name type="common">Rhesus macaque</name>
    <dbReference type="NCBI Taxonomy" id="9544"/>
</organismHost>
<dbReference type="KEGG" id="vg:2952658"/>
<sequence length="101" mass="11413">MSEIQNVVENYKVLCLISGGGVVEKSMLYVMFLYGNSDKPPCCIKKYVTGTVVRTFCKYKPVRLHINVSGIQYGGFGSYVRMSFGNWLHSCVFGQISLRRD</sequence>